<dbReference type="RefSeq" id="XP_033537597.1">
    <property type="nucleotide sequence ID" value="XM_033681052.1"/>
</dbReference>
<evidence type="ECO:0000313" key="2">
    <source>
        <dbReference type="Proteomes" id="UP000504638"/>
    </source>
</evidence>
<sequence>MPVPIMRRTATRVIRPFRSSLFSRGYSDQTKPDTTKAGASAHTNFYKTFTRPFAKVFLGALFTYQVLHWSWLKLESLETKHQTAAELERLEGQIQSLSSRPAR</sequence>
<dbReference type="OrthoDB" id="2120024at2759"/>
<accession>A0A6G1GDH5</accession>
<dbReference type="Proteomes" id="UP000504638">
    <property type="component" value="Unplaced"/>
</dbReference>
<dbReference type="EMBL" id="ML975151">
    <property type="protein sequence ID" value="KAF1815966.1"/>
    <property type="molecule type" value="Genomic_DNA"/>
</dbReference>
<dbReference type="GeneID" id="54421622"/>
<name>A0A6G1GDH5_9PEZI</name>
<evidence type="ECO:0008006" key="4">
    <source>
        <dbReference type="Google" id="ProtNLM"/>
    </source>
</evidence>
<evidence type="ECO:0000313" key="3">
    <source>
        <dbReference type="RefSeq" id="XP_033537597.1"/>
    </source>
</evidence>
<reference evidence="1 3" key="1">
    <citation type="submission" date="2020-01" db="EMBL/GenBank/DDBJ databases">
        <authorList>
            <consortium name="DOE Joint Genome Institute"/>
            <person name="Haridas S."/>
            <person name="Albert R."/>
            <person name="Binder M."/>
            <person name="Bloem J."/>
            <person name="Labutti K."/>
            <person name="Salamov A."/>
            <person name="Andreopoulos B."/>
            <person name="Baker S.E."/>
            <person name="Barry K."/>
            <person name="Bills G."/>
            <person name="Bluhm B.H."/>
            <person name="Cannon C."/>
            <person name="Castanera R."/>
            <person name="Culley D.E."/>
            <person name="Daum C."/>
            <person name="Ezra D."/>
            <person name="Gonzalez J.B."/>
            <person name="Henrissat B."/>
            <person name="Kuo A."/>
            <person name="Liang C."/>
            <person name="Lipzen A."/>
            <person name="Lutzoni F."/>
            <person name="Magnuson J."/>
            <person name="Mondo S."/>
            <person name="Nolan M."/>
            <person name="Ohm R."/>
            <person name="Pangilinan J."/>
            <person name="Park H.-J."/>
            <person name="Ramirez L."/>
            <person name="Alfaro M."/>
            <person name="Sun H."/>
            <person name="Tritt A."/>
            <person name="Yoshinaga Y."/>
            <person name="Zwiers L.-H."/>
            <person name="Turgeon B.G."/>
            <person name="Goodwin S.B."/>
            <person name="Spatafora J.W."/>
            <person name="Crous P.W."/>
            <person name="Grigoriev I.V."/>
        </authorList>
    </citation>
    <scope>NUCLEOTIDE SEQUENCE</scope>
    <source>
        <strain evidence="1 3">CBS 781.70</strain>
    </source>
</reference>
<proteinExistence type="predicted"/>
<reference evidence="3" key="2">
    <citation type="submission" date="2020-04" db="EMBL/GenBank/DDBJ databases">
        <authorList>
            <consortium name="NCBI Genome Project"/>
        </authorList>
    </citation>
    <scope>NUCLEOTIDE SEQUENCE</scope>
    <source>
        <strain evidence="3">CBS 781.70</strain>
    </source>
</reference>
<dbReference type="AlphaFoldDB" id="A0A6G1GDH5"/>
<evidence type="ECO:0000313" key="1">
    <source>
        <dbReference type="EMBL" id="KAF1815966.1"/>
    </source>
</evidence>
<protein>
    <recommendedName>
        <fullName evidence="4">Inner membrane assembly complex subunit 17</fullName>
    </recommendedName>
</protein>
<reference evidence="3" key="3">
    <citation type="submission" date="2025-04" db="UniProtKB">
        <authorList>
            <consortium name="RefSeq"/>
        </authorList>
    </citation>
    <scope>IDENTIFICATION</scope>
    <source>
        <strain evidence="3">CBS 781.70</strain>
    </source>
</reference>
<organism evidence="1">
    <name type="scientific">Eremomyces bilateralis CBS 781.70</name>
    <dbReference type="NCBI Taxonomy" id="1392243"/>
    <lineage>
        <taxon>Eukaryota</taxon>
        <taxon>Fungi</taxon>
        <taxon>Dikarya</taxon>
        <taxon>Ascomycota</taxon>
        <taxon>Pezizomycotina</taxon>
        <taxon>Dothideomycetes</taxon>
        <taxon>Dothideomycetes incertae sedis</taxon>
        <taxon>Eremomycetales</taxon>
        <taxon>Eremomycetaceae</taxon>
        <taxon>Eremomyces</taxon>
    </lineage>
</organism>
<keyword evidence="2" id="KW-1185">Reference proteome</keyword>
<gene>
    <name evidence="1 3" type="ORF">P152DRAFT_471328</name>
</gene>